<accession>A0ABX7YM67</accession>
<dbReference type="PANTHER" id="PTHR40056:SF1">
    <property type="entry name" value="DUF1836 DOMAIN-CONTAINING PROTEIN"/>
    <property type="match status" value="1"/>
</dbReference>
<dbReference type="Proteomes" id="UP000677616">
    <property type="component" value="Chromosome"/>
</dbReference>
<dbReference type="PANTHER" id="PTHR40056">
    <property type="entry name" value="HYPOTHETICAL CYTOSOLIC PROTEIN"/>
    <property type="match status" value="1"/>
</dbReference>
<keyword evidence="1" id="KW-0812">Transmembrane</keyword>
<keyword evidence="1" id="KW-1133">Transmembrane helix</keyword>
<dbReference type="InterPro" id="IPR014975">
    <property type="entry name" value="DUF1836"/>
</dbReference>
<reference evidence="2 3" key="1">
    <citation type="submission" date="2021-04" db="EMBL/GenBank/DDBJ databases">
        <title>Complete genome sequence of a novel Streptococcus species.</title>
        <authorList>
            <person name="Teng J.L.L."/>
        </authorList>
    </citation>
    <scope>NUCLEOTIDE SEQUENCE [LARGE SCALE GENOMIC DNA]</scope>
    <source>
        <strain evidence="2 3">HKU75</strain>
    </source>
</reference>
<dbReference type="RefSeq" id="WP_212570780.1">
    <property type="nucleotide sequence ID" value="NZ_CP073084.1"/>
</dbReference>
<sequence length="146" mass="16972">MNQLPKWHQLPDLDLYLDQVLFYINQQTSSVISQKEKPLTAAMINNYVKHGYLPKPNKKKYTRRHLARLIVLTICKPIFPIAAIHAMIERLSQEEDSALLYDCFVRCFQGDSQDAPILIQKTCQTIHAYQETLALVQELEGDYHEL</sequence>
<name>A0ABX7YM67_9STRE</name>
<evidence type="ECO:0000256" key="1">
    <source>
        <dbReference type="SAM" id="Phobius"/>
    </source>
</evidence>
<evidence type="ECO:0000313" key="3">
    <source>
        <dbReference type="Proteomes" id="UP000677616"/>
    </source>
</evidence>
<protein>
    <submittedName>
        <fullName evidence="2">DUF1836 domain-containing protein</fullName>
    </submittedName>
</protein>
<feature type="transmembrane region" description="Helical" evidence="1">
    <location>
        <begin position="66"/>
        <end position="88"/>
    </location>
</feature>
<proteinExistence type="predicted"/>
<keyword evidence="3" id="KW-1185">Reference proteome</keyword>
<gene>
    <name evidence="2" type="ORF">INT76_10925</name>
</gene>
<dbReference type="Pfam" id="PF08876">
    <property type="entry name" value="DUF1836"/>
    <property type="match status" value="1"/>
</dbReference>
<evidence type="ECO:0000313" key="2">
    <source>
        <dbReference type="EMBL" id="QUE54309.1"/>
    </source>
</evidence>
<organism evidence="2 3">
    <name type="scientific">Streptococcus oriscaviae</name>
    <dbReference type="NCBI Taxonomy" id="2781599"/>
    <lineage>
        <taxon>Bacteria</taxon>
        <taxon>Bacillati</taxon>
        <taxon>Bacillota</taxon>
        <taxon>Bacilli</taxon>
        <taxon>Lactobacillales</taxon>
        <taxon>Streptococcaceae</taxon>
        <taxon>Streptococcus</taxon>
    </lineage>
</organism>
<dbReference type="EMBL" id="CP073084">
    <property type="protein sequence ID" value="QUE54309.1"/>
    <property type="molecule type" value="Genomic_DNA"/>
</dbReference>
<keyword evidence="1" id="KW-0472">Membrane</keyword>